<dbReference type="AlphaFoldDB" id="A0A1X6ML46"/>
<accession>A0A1X6ML46</accession>
<keyword evidence="3" id="KW-1185">Reference proteome</keyword>
<feature type="region of interest" description="Disordered" evidence="1">
    <location>
        <begin position="1"/>
        <end position="26"/>
    </location>
</feature>
<proteinExistence type="predicted"/>
<dbReference type="SUPFAM" id="SSF52047">
    <property type="entry name" value="RNI-like"/>
    <property type="match status" value="1"/>
</dbReference>
<gene>
    <name evidence="2" type="ORF">POSPLADRAFT_1157237</name>
</gene>
<evidence type="ECO:0000313" key="2">
    <source>
        <dbReference type="EMBL" id="OSX57161.1"/>
    </source>
</evidence>
<dbReference type="Proteomes" id="UP000194127">
    <property type="component" value="Unassembled WGS sequence"/>
</dbReference>
<evidence type="ECO:0000256" key="1">
    <source>
        <dbReference type="SAM" id="MobiDB-lite"/>
    </source>
</evidence>
<dbReference type="RefSeq" id="XP_024333955.1">
    <property type="nucleotide sequence ID" value="XM_024487149.1"/>
</dbReference>
<dbReference type="GeneID" id="36332098"/>
<dbReference type="EMBL" id="KZ110609">
    <property type="protein sequence ID" value="OSX57161.1"/>
    <property type="molecule type" value="Genomic_DNA"/>
</dbReference>
<feature type="compositionally biased region" description="Polar residues" evidence="1">
    <location>
        <begin position="1"/>
        <end position="11"/>
    </location>
</feature>
<protein>
    <recommendedName>
        <fullName evidence="4">F-box domain-containing protein</fullName>
    </recommendedName>
</protein>
<organism evidence="2 3">
    <name type="scientific">Postia placenta MAD-698-R-SB12</name>
    <dbReference type="NCBI Taxonomy" id="670580"/>
    <lineage>
        <taxon>Eukaryota</taxon>
        <taxon>Fungi</taxon>
        <taxon>Dikarya</taxon>
        <taxon>Basidiomycota</taxon>
        <taxon>Agaricomycotina</taxon>
        <taxon>Agaricomycetes</taxon>
        <taxon>Polyporales</taxon>
        <taxon>Adustoporiaceae</taxon>
        <taxon>Rhodonia</taxon>
    </lineage>
</organism>
<reference evidence="2 3" key="1">
    <citation type="submission" date="2017-04" db="EMBL/GenBank/DDBJ databases">
        <title>Genome Sequence of the Model Brown-Rot Fungus Postia placenta SB12.</title>
        <authorList>
            <consortium name="DOE Joint Genome Institute"/>
            <person name="Gaskell J."/>
            <person name="Kersten P."/>
            <person name="Larrondo L.F."/>
            <person name="Canessa P."/>
            <person name="Martinez D."/>
            <person name="Hibbett D."/>
            <person name="Schmoll M."/>
            <person name="Kubicek C.P."/>
            <person name="Martinez A.T."/>
            <person name="Yadav J."/>
            <person name="Master E."/>
            <person name="Magnuson J.K."/>
            <person name="James T."/>
            <person name="Yaver D."/>
            <person name="Berka R."/>
            <person name="Labutti K."/>
            <person name="Lipzen A."/>
            <person name="Aerts A."/>
            <person name="Barry K."/>
            <person name="Henrissat B."/>
            <person name="Blanchette R."/>
            <person name="Grigoriev I."/>
            <person name="Cullen D."/>
        </authorList>
    </citation>
    <scope>NUCLEOTIDE SEQUENCE [LARGE SCALE GENOMIC DNA]</scope>
    <source>
        <strain evidence="2 3">MAD-698-R-SB12</strain>
    </source>
</reference>
<sequence>MLNQYGDSPNETVAPHQITHSPNPNPRLRRISMADIPDDVLVPIFRQVFNCTGQRKPKTGIHFPESVASVCAQWRAVMFSVSEFWSVLLIATDPDSDKPTPLRGQVENVTPTTGTLEAPILESMDIYGGALCQILERGTPMLPKLNEIIIDASFHNGKYTFSLVDFVKLLPKLPLLRTLRCDSVELASSGDELPPPDLGSPPQIEEVEFTYMNGKDIEAISSCLGRPTVTRAHYYGCTFPRRFKLFHTSGSCLLTNMLNHRNIVPQRDIFNFLKDWNGPQCSTLHIESSPFSVDIVEYLTGPLPDGSWACPNLTELVLSGFCYGLSNSESAQRALVNMIKARYAFNNSTQLPPQGHPDHVVSSLTRLTVDDKGRFRCYLEADDFEWLDANLVSVRWGDWSGGNGEYFKSKSSVEGPDRETYA</sequence>
<evidence type="ECO:0000313" key="3">
    <source>
        <dbReference type="Proteomes" id="UP000194127"/>
    </source>
</evidence>
<dbReference type="OrthoDB" id="2799175at2759"/>
<name>A0A1X6ML46_9APHY</name>
<evidence type="ECO:0008006" key="4">
    <source>
        <dbReference type="Google" id="ProtNLM"/>
    </source>
</evidence>